<dbReference type="Proteomes" id="UP000667802">
    <property type="component" value="Unassembled WGS sequence"/>
</dbReference>
<accession>A0AAP5IFW5</accession>
<evidence type="ECO:0000256" key="1">
    <source>
        <dbReference type="SAM" id="Coils"/>
    </source>
</evidence>
<organism evidence="2 3">
    <name type="scientific">Aetokthonos hydrillicola Thurmond2011</name>
    <dbReference type="NCBI Taxonomy" id="2712845"/>
    <lineage>
        <taxon>Bacteria</taxon>
        <taxon>Bacillati</taxon>
        <taxon>Cyanobacteriota</taxon>
        <taxon>Cyanophyceae</taxon>
        <taxon>Nostocales</taxon>
        <taxon>Hapalosiphonaceae</taxon>
        <taxon>Aetokthonos</taxon>
    </lineage>
</organism>
<dbReference type="AlphaFoldDB" id="A0AAP5IFW5"/>
<proteinExistence type="predicted"/>
<feature type="coiled-coil region" evidence="1">
    <location>
        <begin position="45"/>
        <end position="86"/>
    </location>
</feature>
<gene>
    <name evidence="2" type="ORF">G7B40_027490</name>
</gene>
<keyword evidence="1" id="KW-0175">Coiled coil</keyword>
<evidence type="ECO:0000313" key="2">
    <source>
        <dbReference type="EMBL" id="MDR9898275.1"/>
    </source>
</evidence>
<sequence length="302" mass="35571">MLSCRVCKRITIDSSNSLCPTCSWNFHSLPNSDEEKWAQNQWQKSQEQEDELEKFKREYQKLREEKEKLNSKFENLYKQLVEKAEERERLLLSLLQPISSIPSKIDELVDAIKIPLKNLSGQYTVDNQIKKETIEHRDKRQDNYSQNTATKLTVKNLSEIGSESHITRQPLLLNQEETELAKLYNEKHKKFVESVIKVSLTQDSLEKDRLGKTIKLFFQKNHKGTYWIFIADKQKYFLFPEHHFKLNEFNYQALETSFTCYGNWQNEGSALKILKPGIVRPLDQGGEKWEFVDKGVIEFTSI</sequence>
<comment type="caution">
    <text evidence="2">The sequence shown here is derived from an EMBL/GenBank/DDBJ whole genome shotgun (WGS) entry which is preliminary data.</text>
</comment>
<keyword evidence="3" id="KW-1185">Reference proteome</keyword>
<protein>
    <submittedName>
        <fullName evidence="2">Uncharacterized protein</fullName>
    </submittedName>
</protein>
<dbReference type="EMBL" id="JAALHA020000017">
    <property type="protein sequence ID" value="MDR9898275.1"/>
    <property type="molecule type" value="Genomic_DNA"/>
</dbReference>
<dbReference type="RefSeq" id="WP_208349716.1">
    <property type="nucleotide sequence ID" value="NZ_JAALHA020000017.1"/>
</dbReference>
<name>A0AAP5IFW5_9CYAN</name>
<reference evidence="3" key="1">
    <citation type="journal article" date="2021" name="Science">
        <title>Hunting the eagle killer: A cyanobacterial neurotoxin causes vacuolar myelinopathy.</title>
        <authorList>
            <person name="Breinlinger S."/>
            <person name="Phillips T.J."/>
            <person name="Haram B.N."/>
            <person name="Mares J."/>
            <person name="Martinez Yerena J.A."/>
            <person name="Hrouzek P."/>
            <person name="Sobotka R."/>
            <person name="Henderson W.M."/>
            <person name="Schmieder P."/>
            <person name="Williams S.M."/>
            <person name="Lauderdale J.D."/>
            <person name="Wilde H.D."/>
            <person name="Gerrin W."/>
            <person name="Kust A."/>
            <person name="Washington J.W."/>
            <person name="Wagner C."/>
            <person name="Geier B."/>
            <person name="Liebeke M."/>
            <person name="Enke H."/>
            <person name="Niedermeyer T.H.J."/>
            <person name="Wilde S.B."/>
        </authorList>
    </citation>
    <scope>NUCLEOTIDE SEQUENCE [LARGE SCALE GENOMIC DNA]</scope>
    <source>
        <strain evidence="3">Thurmond2011</strain>
    </source>
</reference>
<evidence type="ECO:0000313" key="3">
    <source>
        <dbReference type="Proteomes" id="UP000667802"/>
    </source>
</evidence>